<dbReference type="EMBL" id="RSED01000032">
    <property type="protein sequence ID" value="RRS00955.1"/>
    <property type="molecule type" value="Genomic_DNA"/>
</dbReference>
<dbReference type="AlphaFoldDB" id="A0A3R8U0E3"/>
<organism evidence="1 2">
    <name type="scientific">Aquabacterium soli</name>
    <dbReference type="NCBI Taxonomy" id="2493092"/>
    <lineage>
        <taxon>Bacteria</taxon>
        <taxon>Pseudomonadati</taxon>
        <taxon>Pseudomonadota</taxon>
        <taxon>Betaproteobacteria</taxon>
        <taxon>Burkholderiales</taxon>
        <taxon>Aquabacterium</taxon>
    </lineage>
</organism>
<dbReference type="OrthoDB" id="8775830at2"/>
<name>A0A3R8U0E3_9BURK</name>
<evidence type="ECO:0000313" key="1">
    <source>
        <dbReference type="EMBL" id="RRS00955.1"/>
    </source>
</evidence>
<proteinExistence type="predicted"/>
<evidence type="ECO:0000313" key="2">
    <source>
        <dbReference type="Proteomes" id="UP000269265"/>
    </source>
</evidence>
<dbReference type="Proteomes" id="UP000269265">
    <property type="component" value="Unassembled WGS sequence"/>
</dbReference>
<accession>A0A3R8U0E3</accession>
<sequence>MTGTIDAEVRLLAAIAYGEGSTADVEDEIAGIAHAVVNRAKAWGNKKVSAVVAGDPNYTYAANGKNDRFNVLKAASLAAINKSKGMRIAINAAREALAGQGHDTSNDAYWWDGIDLKDKKSFNPRIQHGFKYGEPEHNIFDMDEITKPVVTYWQAKNPKTGQLENTKERGRYDCVYRSTAAHGKTIFWRYTPEYVAATGGKEYK</sequence>
<gene>
    <name evidence="1" type="ORF">EIP75_22835</name>
</gene>
<comment type="caution">
    <text evidence="1">The sequence shown here is derived from an EMBL/GenBank/DDBJ whole genome shotgun (WGS) entry which is preliminary data.</text>
</comment>
<protein>
    <submittedName>
        <fullName evidence="1">Uncharacterized protein</fullName>
    </submittedName>
</protein>
<reference evidence="1 2" key="1">
    <citation type="submission" date="2018-12" db="EMBL/GenBank/DDBJ databases">
        <title>The whole draft genome of Aquabacterium sp. SJQ9.</title>
        <authorList>
            <person name="Sun L."/>
            <person name="Gao X."/>
            <person name="Chen W."/>
            <person name="Huang K."/>
        </authorList>
    </citation>
    <scope>NUCLEOTIDE SEQUENCE [LARGE SCALE GENOMIC DNA]</scope>
    <source>
        <strain evidence="1 2">SJQ9</strain>
    </source>
</reference>
<keyword evidence="2" id="KW-1185">Reference proteome</keyword>